<dbReference type="GO" id="GO:0000976">
    <property type="term" value="F:transcription cis-regulatory region binding"/>
    <property type="evidence" value="ECO:0007669"/>
    <property type="project" value="UniProtKB-ARBA"/>
</dbReference>
<evidence type="ECO:0000313" key="6">
    <source>
        <dbReference type="EMBL" id="UBT01665.1"/>
    </source>
</evidence>
<organism evidence="6">
    <name type="scientific">Litchi chinensis</name>
    <name type="common">Lychee</name>
    <dbReference type="NCBI Taxonomy" id="151069"/>
    <lineage>
        <taxon>Eukaryota</taxon>
        <taxon>Viridiplantae</taxon>
        <taxon>Streptophyta</taxon>
        <taxon>Embryophyta</taxon>
        <taxon>Tracheophyta</taxon>
        <taxon>Spermatophyta</taxon>
        <taxon>Magnoliopsida</taxon>
        <taxon>eudicotyledons</taxon>
        <taxon>Gunneridae</taxon>
        <taxon>Pentapetalae</taxon>
        <taxon>rosids</taxon>
        <taxon>malvids</taxon>
        <taxon>Sapindales</taxon>
        <taxon>Sapindaceae</taxon>
        <taxon>Litchi</taxon>
    </lineage>
</organism>
<reference evidence="6" key="1">
    <citation type="submission" date="2020-03" db="EMBL/GenBank/DDBJ databases">
        <title>LcNAC40-LcVPE regulatory module contributes to fruit abscission by promoting autolytic programmed cell death in litchi.</title>
        <authorList>
            <person name="Li C."/>
            <person name="Ning X."/>
            <person name="Zhao M."/>
            <person name="Wen Z."/>
            <person name="Kou L."/>
            <person name="Ma X."/>
            <person name="Peng M."/>
            <person name="Yang Y."/>
            <person name="Wu H."/>
            <person name="Li J."/>
        </authorList>
    </citation>
    <scope>NUCLEOTIDE SEQUENCE</scope>
</reference>
<sequence length="339" mass="37353">MDQGGERKDQQAETLPPGFRFHPSDEELITYYLANKISDANFTGRAIGDVDLNKCEPWDLPGKAKMGEKEWYFFSLRDRKYPTGVRTNRATNTGYWKTTGKDKEIFNSVTSEMVGMKKTLVFYRGRAPRGEKTNWVMHEYRMHSKAAFRTTKDEWVVCRVFQKSAGAKKFPSNQSRAVNPYSLEIGPSVLPSQMLQAAAETYHHHFPVNGRTYMPTAADHQLAELTRMLRGGGGGAGGASSTGVNLPIQPQMNYPLAGGFTISGLNLNLGGGAAAAPPVLRPMPPPTQPMNPQDVNVNATTFAGPETGYGADISNANAGGNRYMSMENCMDLDSYWPSY</sequence>
<accession>A0A8K1HZF4</accession>
<dbReference type="InterPro" id="IPR036093">
    <property type="entry name" value="NAC_dom_sf"/>
</dbReference>
<keyword evidence="2" id="KW-0238">DNA-binding</keyword>
<dbReference type="SUPFAM" id="SSF101941">
    <property type="entry name" value="NAC domain"/>
    <property type="match status" value="1"/>
</dbReference>
<dbReference type="PANTHER" id="PTHR31744:SF115">
    <property type="entry name" value="NAC DOMAIN CONTAINING PROTEIN 38"/>
    <property type="match status" value="1"/>
</dbReference>
<keyword evidence="1" id="KW-0805">Transcription regulation</keyword>
<dbReference type="EMBL" id="MT275549">
    <property type="protein sequence ID" value="UBT01665.1"/>
    <property type="molecule type" value="mRNA"/>
</dbReference>
<dbReference type="InterPro" id="IPR003441">
    <property type="entry name" value="NAC-dom"/>
</dbReference>
<dbReference type="PROSITE" id="PS51005">
    <property type="entry name" value="NAC"/>
    <property type="match status" value="1"/>
</dbReference>
<evidence type="ECO:0000256" key="2">
    <source>
        <dbReference type="ARBA" id="ARBA00023125"/>
    </source>
</evidence>
<evidence type="ECO:0000256" key="3">
    <source>
        <dbReference type="ARBA" id="ARBA00023163"/>
    </source>
</evidence>
<dbReference type="GO" id="GO:0006355">
    <property type="term" value="P:regulation of DNA-templated transcription"/>
    <property type="evidence" value="ECO:0007669"/>
    <property type="project" value="InterPro"/>
</dbReference>
<name>A0A8K1HZF4_LITCN</name>
<dbReference type="Gene3D" id="2.170.150.80">
    <property type="entry name" value="NAC domain"/>
    <property type="match status" value="1"/>
</dbReference>
<keyword evidence="4" id="KW-0539">Nucleus</keyword>
<dbReference type="FunFam" id="2.170.150.80:FF:000006">
    <property type="entry name" value="NAC domain-containing protein 100-like"/>
    <property type="match status" value="1"/>
</dbReference>
<evidence type="ECO:0000256" key="4">
    <source>
        <dbReference type="ARBA" id="ARBA00023242"/>
    </source>
</evidence>
<dbReference type="AlphaFoldDB" id="A0A8K1HZF4"/>
<evidence type="ECO:0000259" key="5">
    <source>
        <dbReference type="PROSITE" id="PS51005"/>
    </source>
</evidence>
<evidence type="ECO:0000256" key="1">
    <source>
        <dbReference type="ARBA" id="ARBA00023015"/>
    </source>
</evidence>
<dbReference type="Pfam" id="PF02365">
    <property type="entry name" value="NAM"/>
    <property type="match status" value="1"/>
</dbReference>
<proteinExistence type="evidence at transcript level"/>
<keyword evidence="3" id="KW-0804">Transcription</keyword>
<dbReference type="PANTHER" id="PTHR31744">
    <property type="entry name" value="PROTEIN CUP-SHAPED COTYLEDON 2-RELATED"/>
    <property type="match status" value="1"/>
</dbReference>
<protein>
    <submittedName>
        <fullName evidence="6">NAC transcription factor 61</fullName>
    </submittedName>
</protein>
<feature type="domain" description="NAC" evidence="5">
    <location>
        <begin position="15"/>
        <end position="163"/>
    </location>
</feature>